<gene>
    <name evidence="1" type="ORF">NEF87_003527</name>
</gene>
<proteinExistence type="predicted"/>
<evidence type="ECO:0000313" key="2">
    <source>
        <dbReference type="Proteomes" id="UP001208689"/>
    </source>
</evidence>
<reference evidence="1" key="1">
    <citation type="submission" date="2022-09" db="EMBL/GenBank/DDBJ databases">
        <title>Actin cytoskeleton and complex cell architecture in an #Asgard archaeon.</title>
        <authorList>
            <person name="Ponce Toledo R.I."/>
            <person name="Schleper C."/>
            <person name="Rodrigues Oliveira T."/>
            <person name="Wollweber F."/>
            <person name="Xu J."/>
            <person name="Rittmann S."/>
            <person name="Klingl A."/>
            <person name="Pilhofer M."/>
        </authorList>
    </citation>
    <scope>NUCLEOTIDE SEQUENCE</scope>
    <source>
        <strain evidence="1">B-35</strain>
    </source>
</reference>
<dbReference type="Proteomes" id="UP001208689">
    <property type="component" value="Chromosome"/>
</dbReference>
<dbReference type="EMBL" id="CP104013">
    <property type="protein sequence ID" value="UYP47242.1"/>
    <property type="molecule type" value="Genomic_DNA"/>
</dbReference>
<sequence>MGIWKGRKKKKDEPITERCPNCLKSNLRYASNISGIYSAPKYLCPDCGYKGAIYVDVSGSDEKEAMQLEQLRKDFPELLEKQKSAQELAKLCLEEKWFPNQKENKNDLRSWCPFCADVSVVCSICKCPPEICAKHATEGYIGELNDLYDDETILCDVDEILYQKIVQAFQNLSQSEKKEL</sequence>
<name>A0ABY6HY41_9ARCH</name>
<keyword evidence="2" id="KW-1185">Reference proteome</keyword>
<organism evidence="1 2">
    <name type="scientific">Candidatus Lokiarchaeum ossiferum</name>
    <dbReference type="NCBI Taxonomy" id="2951803"/>
    <lineage>
        <taxon>Archaea</taxon>
        <taxon>Promethearchaeati</taxon>
        <taxon>Promethearchaeota</taxon>
        <taxon>Promethearchaeia</taxon>
        <taxon>Promethearchaeales</taxon>
        <taxon>Promethearchaeaceae</taxon>
        <taxon>Candidatus Lokiarchaeum</taxon>
    </lineage>
</organism>
<accession>A0ABY6HY41</accession>
<evidence type="ECO:0000313" key="1">
    <source>
        <dbReference type="EMBL" id="UYP47242.1"/>
    </source>
</evidence>
<protein>
    <submittedName>
        <fullName evidence="1">Uncharacterized protein</fullName>
    </submittedName>
</protein>